<dbReference type="InterPro" id="IPR047647">
    <property type="entry name" value="ISAs1_transpos"/>
</dbReference>
<reference evidence="1 2" key="1">
    <citation type="submission" date="2021-03" db="EMBL/GenBank/DDBJ databases">
        <title>Succinivibrio sp. nov. isolated from feces of cow.</title>
        <authorList>
            <person name="Choi J.-Y."/>
        </authorList>
    </citation>
    <scope>NUCLEOTIDE SEQUENCE [LARGE SCALE GENOMIC DNA]</scope>
    <source>
        <strain evidence="1 2">AGMB01872</strain>
    </source>
</reference>
<dbReference type="EMBL" id="JAGFNY010000072">
    <property type="protein sequence ID" value="MBW7571148.1"/>
    <property type="molecule type" value="Genomic_DNA"/>
</dbReference>
<comment type="caution">
    <text evidence="1">The sequence shown here is derived from an EMBL/GenBank/DDBJ whole genome shotgun (WGS) entry which is preliminary data.</text>
</comment>
<proteinExistence type="predicted"/>
<protein>
    <submittedName>
        <fullName evidence="1">ISAs1 family transposase</fullName>
    </submittedName>
</protein>
<dbReference type="InterPro" id="IPR051698">
    <property type="entry name" value="Transposase_11-like"/>
</dbReference>
<evidence type="ECO:0000313" key="2">
    <source>
        <dbReference type="Proteomes" id="UP000731465"/>
    </source>
</evidence>
<dbReference type="NCBIfam" id="NF033564">
    <property type="entry name" value="transpos_ISAs1"/>
    <property type="match status" value="1"/>
</dbReference>
<accession>A0ABS7DIU7</accession>
<dbReference type="PANTHER" id="PTHR30298">
    <property type="entry name" value="H REPEAT-ASSOCIATED PREDICTED TRANSPOSASE"/>
    <property type="match status" value="1"/>
</dbReference>
<name>A0ABS7DIU7_9GAMM</name>
<dbReference type="RefSeq" id="WP_219938417.1">
    <property type="nucleotide sequence ID" value="NZ_JAGFNY010000072.1"/>
</dbReference>
<dbReference type="PANTHER" id="PTHR30298:SF0">
    <property type="entry name" value="PROTEIN YBFL-RELATED"/>
    <property type="match status" value="1"/>
</dbReference>
<organism evidence="1 2">
    <name type="scientific">Succinivibrio faecicola</name>
    <dbReference type="NCBI Taxonomy" id="2820300"/>
    <lineage>
        <taxon>Bacteria</taxon>
        <taxon>Pseudomonadati</taxon>
        <taxon>Pseudomonadota</taxon>
        <taxon>Gammaproteobacteria</taxon>
        <taxon>Aeromonadales</taxon>
        <taxon>Succinivibrionaceae</taxon>
        <taxon>Succinivibrio</taxon>
    </lineage>
</organism>
<keyword evidence="2" id="KW-1185">Reference proteome</keyword>
<dbReference type="Proteomes" id="UP000731465">
    <property type="component" value="Unassembled WGS sequence"/>
</dbReference>
<gene>
    <name evidence="1" type="ORF">J5V48_09630</name>
</gene>
<sequence>MESEFIVSEKLEELARSSNRFSSPVKPQIDYEQEYIEVFRAFGLSEFEIEDQLDKWELAKIKAERFYKRNPKYQIIYNILDNIYNEVKDVDTRDQELITYNIAVVLFVVLLAGMCNCNDDAEIAEFWFFNNMELQYLIPGMPSPKHMISDETVRTIRKLVPEDVMHSIFIKYFNEIKTCIAEMILNKDYDSQHYRKTLGGDGQELRATFREGSLSRKQKGGHGVSIYDCDNQTVVGFKTVHKKNQEVQAFIDILDKITIEEDAIFYADALNLRDILIGYLDSRKIDWLFPVKSNNGNKWLRDAIKTAFNDNSENSELFTHDSLEKISGRLEETSFMMLNAEMVPDEIRKHYGNAATIIKVLKKTSKYCARNTTPDKQPRAVKTERYYISSLEPTHENFRQLIHSIGVRWYFETHHNTLDCFFLQDNQALCNKDNICATVAKNKILYNVTSYARQRLSQEGFRRTRFRTETSEKRKPLSFKMTRQALASDIYLAFKVLIDYFMENNCIKSDA</sequence>
<evidence type="ECO:0000313" key="1">
    <source>
        <dbReference type="EMBL" id="MBW7571148.1"/>
    </source>
</evidence>